<feature type="transmembrane region" description="Helical" evidence="1">
    <location>
        <begin position="51"/>
        <end position="74"/>
    </location>
</feature>
<name>A0ABX7I7L8_9BACT</name>
<protein>
    <recommendedName>
        <fullName evidence="4">Transmembrane protein</fullName>
    </recommendedName>
</protein>
<keyword evidence="1" id="KW-1133">Transmembrane helix</keyword>
<dbReference type="EMBL" id="CP056775">
    <property type="protein sequence ID" value="QRR01552.1"/>
    <property type="molecule type" value="Genomic_DNA"/>
</dbReference>
<dbReference type="RefSeq" id="WP_204664014.1">
    <property type="nucleotide sequence ID" value="NZ_CP056775.1"/>
</dbReference>
<accession>A0ABX7I7L8</accession>
<keyword evidence="1" id="KW-0472">Membrane</keyword>
<reference evidence="2 3" key="1">
    <citation type="submission" date="2020-06" db="EMBL/GenBank/DDBJ databases">
        <title>Dyadobacter sandarakinus sp. nov., isolated from the soil of the Arctic Yellow River Station.</title>
        <authorList>
            <person name="Zhang Y."/>
            <person name="Peng F."/>
        </authorList>
    </citation>
    <scope>NUCLEOTIDE SEQUENCE [LARGE SCALE GENOMIC DNA]</scope>
    <source>
        <strain evidence="2 3">Q3-56</strain>
    </source>
</reference>
<organism evidence="2 3">
    <name type="scientific">Dyadobacter sandarakinus</name>
    <dbReference type="NCBI Taxonomy" id="2747268"/>
    <lineage>
        <taxon>Bacteria</taxon>
        <taxon>Pseudomonadati</taxon>
        <taxon>Bacteroidota</taxon>
        <taxon>Cytophagia</taxon>
        <taxon>Cytophagales</taxon>
        <taxon>Spirosomataceae</taxon>
        <taxon>Dyadobacter</taxon>
    </lineage>
</organism>
<evidence type="ECO:0000313" key="3">
    <source>
        <dbReference type="Proteomes" id="UP000612680"/>
    </source>
</evidence>
<gene>
    <name evidence="2" type="ORF">HWI92_11860</name>
</gene>
<keyword evidence="3" id="KW-1185">Reference proteome</keyword>
<evidence type="ECO:0008006" key="4">
    <source>
        <dbReference type="Google" id="ProtNLM"/>
    </source>
</evidence>
<sequence length="141" mass="16425">MFYNFNRHKQQATESKAVPMEELVRKYREHRRECQRRLTSRMIRKMFRVPVSLRLPIFLAALGFGAGYCINLILPHSFLQQSEYLLAELRGSPQTIHAAEPSPKQQAFQQYLDSLERALVADSLFQSQQTIEDHAPKSIHP</sequence>
<evidence type="ECO:0000256" key="1">
    <source>
        <dbReference type="SAM" id="Phobius"/>
    </source>
</evidence>
<proteinExistence type="predicted"/>
<keyword evidence="1" id="KW-0812">Transmembrane</keyword>
<dbReference type="Proteomes" id="UP000612680">
    <property type="component" value="Chromosome"/>
</dbReference>
<evidence type="ECO:0000313" key="2">
    <source>
        <dbReference type="EMBL" id="QRR01552.1"/>
    </source>
</evidence>